<keyword evidence="5" id="KW-0175">Coiled coil</keyword>
<reference evidence="9" key="1">
    <citation type="submission" date="2016-10" db="EMBL/GenBank/DDBJ databases">
        <authorList>
            <person name="Varghese N."/>
            <person name="Submissions S."/>
        </authorList>
    </citation>
    <scope>NUCLEOTIDE SEQUENCE [LARGE SCALE GENOMIC DNA]</scope>
    <source>
        <strain evidence="9">K1</strain>
    </source>
</reference>
<protein>
    <submittedName>
        <fullName evidence="8">Transposase, IS605 OrfB family, central region</fullName>
    </submittedName>
</protein>
<evidence type="ECO:0000256" key="2">
    <source>
        <dbReference type="ARBA" id="ARBA00022578"/>
    </source>
</evidence>
<dbReference type="STRING" id="150248.SAMN05216169_104416"/>
<evidence type="ECO:0000259" key="6">
    <source>
        <dbReference type="Pfam" id="PF01385"/>
    </source>
</evidence>
<evidence type="ECO:0000256" key="5">
    <source>
        <dbReference type="SAM" id="Coils"/>
    </source>
</evidence>
<evidence type="ECO:0000313" key="9">
    <source>
        <dbReference type="Proteomes" id="UP000198979"/>
    </source>
</evidence>
<dbReference type="EMBL" id="FOJQ01000044">
    <property type="protein sequence ID" value="SFA54912.1"/>
    <property type="molecule type" value="Genomic_DNA"/>
</dbReference>
<dbReference type="InterPro" id="IPR010095">
    <property type="entry name" value="Cas12f1-like_TNB"/>
</dbReference>
<dbReference type="Pfam" id="PF01385">
    <property type="entry name" value="OrfB_IS605"/>
    <property type="match status" value="1"/>
</dbReference>
<dbReference type="NCBIfam" id="NF040570">
    <property type="entry name" value="guided_TnpB"/>
    <property type="match status" value="1"/>
</dbReference>
<dbReference type="InterPro" id="IPR001959">
    <property type="entry name" value="Transposase"/>
</dbReference>
<proteinExistence type="inferred from homology"/>
<keyword evidence="3" id="KW-0238">DNA-binding</keyword>
<comment type="similarity">
    <text evidence="1">In the C-terminal section; belongs to the transposase 35 family.</text>
</comment>
<dbReference type="Pfam" id="PF07282">
    <property type="entry name" value="Cas12f1-like_TNB"/>
    <property type="match status" value="1"/>
</dbReference>
<gene>
    <name evidence="8" type="ORF">SAMN05216169_104416</name>
</gene>
<dbReference type="AlphaFoldDB" id="A0A1I0TT54"/>
<dbReference type="Proteomes" id="UP000198979">
    <property type="component" value="Unassembled WGS sequence"/>
</dbReference>
<feature type="coiled-coil region" evidence="5">
    <location>
        <begin position="234"/>
        <end position="266"/>
    </location>
</feature>
<feature type="domain" description="Probable transposase IS891/IS1136/IS1341" evidence="6">
    <location>
        <begin position="189"/>
        <end position="299"/>
    </location>
</feature>
<name>A0A1I0TT54_9BACL</name>
<keyword evidence="2" id="KW-0815">Transposition</keyword>
<dbReference type="NCBIfam" id="TIGR01766">
    <property type="entry name" value="IS200/IS605 family accessory protein TnpB-like domain"/>
    <property type="match status" value="1"/>
</dbReference>
<accession>A0A1I0TT54</accession>
<feature type="domain" description="Cas12f1-like TNB" evidence="7">
    <location>
        <begin position="318"/>
        <end position="382"/>
    </location>
</feature>
<dbReference type="RefSeq" id="WP_091704109.1">
    <property type="nucleotide sequence ID" value="NZ_FOJQ01000044.1"/>
</dbReference>
<sequence>MKEVTMTIKLPLFEPTKLKQEMYQTMRNEFSRLLNRAVDIKRTNPKIAVTDIDKLLKQDSILPTTTQQEARKLALSRYDDWKKNQKTKSFPRFKEKQTILFNNQNWHFRYDNGYLKLGIPTIEGRLTLEKYVPVRTNEYTSFWVHFLLNGEMDKTNKYYDSSFEQIIDIKKGNGQLYEKKKRWYFAFSITLTVKEKENTDETEKSVGVDRGLRMIAVAGCGQTGEYKIFNGRYLGHIRRKYHRLRKQLQKAKNMKALKRLENKEQRVIDYWNHVISKKIIRFAEQIGAKTIKLEDLSGIRKMKKHWKQSNRNIHSWAFYDLEIKIQYKAKLKGLKVEYVDPYKTSQECFQCGKVKKTNRRGPLYTCSCGYKKQADVNASFVISTRPSIAG</sequence>
<dbReference type="GO" id="GO:0003677">
    <property type="term" value="F:DNA binding"/>
    <property type="evidence" value="ECO:0007669"/>
    <property type="project" value="UniProtKB-KW"/>
</dbReference>
<evidence type="ECO:0000256" key="4">
    <source>
        <dbReference type="ARBA" id="ARBA00023172"/>
    </source>
</evidence>
<keyword evidence="9" id="KW-1185">Reference proteome</keyword>
<dbReference type="GO" id="GO:0032196">
    <property type="term" value="P:transposition"/>
    <property type="evidence" value="ECO:0007669"/>
    <property type="project" value="UniProtKB-KW"/>
</dbReference>
<evidence type="ECO:0000259" key="7">
    <source>
        <dbReference type="Pfam" id="PF07282"/>
    </source>
</evidence>
<keyword evidence="4" id="KW-0233">DNA recombination</keyword>
<evidence type="ECO:0000313" key="8">
    <source>
        <dbReference type="EMBL" id="SFA54912.1"/>
    </source>
</evidence>
<organism evidence="8 9">
    <name type="scientific">Anoxybacillus pushchinoensis</name>
    <dbReference type="NCBI Taxonomy" id="150248"/>
    <lineage>
        <taxon>Bacteria</taxon>
        <taxon>Bacillati</taxon>
        <taxon>Bacillota</taxon>
        <taxon>Bacilli</taxon>
        <taxon>Bacillales</taxon>
        <taxon>Anoxybacillaceae</taxon>
        <taxon>Anoxybacillus</taxon>
    </lineage>
</organism>
<evidence type="ECO:0000256" key="1">
    <source>
        <dbReference type="ARBA" id="ARBA00008761"/>
    </source>
</evidence>
<dbReference type="OrthoDB" id="2696352at2"/>
<dbReference type="GO" id="GO:0006310">
    <property type="term" value="P:DNA recombination"/>
    <property type="evidence" value="ECO:0007669"/>
    <property type="project" value="UniProtKB-KW"/>
</dbReference>
<evidence type="ECO:0000256" key="3">
    <source>
        <dbReference type="ARBA" id="ARBA00023125"/>
    </source>
</evidence>